<dbReference type="Pfam" id="PF06603">
    <property type="entry name" value="UpxZ"/>
    <property type="match status" value="1"/>
</dbReference>
<dbReference type="Gene3D" id="1.25.40.810">
    <property type="entry name" value="UpxZ"/>
    <property type="match status" value="1"/>
</dbReference>
<dbReference type="EMBL" id="QRJE01000007">
    <property type="protein sequence ID" value="RHH14571.1"/>
    <property type="molecule type" value="Genomic_DNA"/>
</dbReference>
<accession>A0A396C538</accession>
<sequence length="133" mass="14710">MKNSLCNSVSSVVKKLLEYGEDGTPVYVNELTALNQELRNLCADLLLRKGESPEEEEAEILVALLKGYDTMLFNVSAENEQVIQELLDRSMAVLEKLPASVLKCQLLLECFEQTGDEELIASLGTVLDVMGIM</sequence>
<name>A0A396C538_BACFG</name>
<evidence type="ECO:0000313" key="1">
    <source>
        <dbReference type="EMBL" id="RHH14571.1"/>
    </source>
</evidence>
<dbReference type="AlphaFoldDB" id="A0A396C538"/>
<dbReference type="InterPro" id="IPR038533">
    <property type="entry name" value="UpxZ_sf"/>
</dbReference>
<protein>
    <submittedName>
        <fullName evidence="1">Transcriptional regulator</fullName>
    </submittedName>
</protein>
<evidence type="ECO:0000313" key="2">
    <source>
        <dbReference type="Proteomes" id="UP000266644"/>
    </source>
</evidence>
<proteinExistence type="predicted"/>
<reference evidence="1 2" key="1">
    <citation type="submission" date="2018-08" db="EMBL/GenBank/DDBJ databases">
        <title>A genome reference for cultivated species of the human gut microbiota.</title>
        <authorList>
            <person name="Zou Y."/>
            <person name="Xue W."/>
            <person name="Luo G."/>
        </authorList>
    </citation>
    <scope>NUCLEOTIDE SEQUENCE [LARGE SCALE GENOMIC DNA]</scope>
    <source>
        <strain evidence="1 2">AM18-6</strain>
    </source>
</reference>
<organism evidence="1 2">
    <name type="scientific">Bacteroides fragilis</name>
    <dbReference type="NCBI Taxonomy" id="817"/>
    <lineage>
        <taxon>Bacteria</taxon>
        <taxon>Pseudomonadati</taxon>
        <taxon>Bacteroidota</taxon>
        <taxon>Bacteroidia</taxon>
        <taxon>Bacteroidales</taxon>
        <taxon>Bacteroidaceae</taxon>
        <taxon>Bacteroides</taxon>
    </lineage>
</organism>
<dbReference type="InterPro" id="IPR010570">
    <property type="entry name" value="UpxZ_fam"/>
</dbReference>
<dbReference type="Proteomes" id="UP000266644">
    <property type="component" value="Unassembled WGS sequence"/>
</dbReference>
<dbReference type="RefSeq" id="WP_122329959.1">
    <property type="nucleotide sequence ID" value="NZ_JAQDYY010000007.1"/>
</dbReference>
<gene>
    <name evidence="1" type="ORF">DW228_05430</name>
</gene>
<comment type="caution">
    <text evidence="1">The sequence shown here is derived from an EMBL/GenBank/DDBJ whole genome shotgun (WGS) entry which is preliminary data.</text>
</comment>